<dbReference type="AlphaFoldDB" id="A0A9W6W9M7"/>
<feature type="region of interest" description="Disordered" evidence="1">
    <location>
        <begin position="335"/>
        <end position="372"/>
    </location>
</feature>
<evidence type="ECO:0000256" key="2">
    <source>
        <dbReference type="SAM" id="Phobius"/>
    </source>
</evidence>
<gene>
    <name evidence="4" type="ORF">Afil01_15970</name>
</gene>
<dbReference type="EMBL" id="BSTX01000001">
    <property type="protein sequence ID" value="GLZ76790.1"/>
    <property type="molecule type" value="Genomic_DNA"/>
</dbReference>
<dbReference type="SUPFAM" id="SSF140459">
    <property type="entry name" value="PE/PPE dimer-like"/>
    <property type="match status" value="1"/>
</dbReference>
<feature type="domain" description="Outer membrane channel protein CpnT-like N-terminal" evidence="3">
    <location>
        <begin position="90"/>
        <end position="203"/>
    </location>
</feature>
<keyword evidence="2" id="KW-0472">Membrane</keyword>
<keyword evidence="2" id="KW-0812">Transmembrane</keyword>
<sequence length="372" mass="39191">MTNPLIVTAGSPNPTGGARLADSAYNTVNDFKNIGGENFSGIALGMDLLTVGLDFLAVVANPLKELMMAGIGFLIEQVEPLREAIHAVTGNPYEITALAKTWTQLAVELRQAADDYTAATGQLKDWHGETAEGYLRVAADFQMSLKGAASWCEEVATGVAVTGAVVSTIKALVVELISDLVCRAIMVLVPAIASAAVTFGASLASGLSWFFAQMAITCARIGSAFAKLLKAAGRLAGRFGRMGQTMRTVGNKLESAGTNLASKSRAMRSNAANRHADFATKADAWKTGTHTKIGDLKKKWQDNYKWGNPKVAANAPDKSWYDPAVRWTGSYPATGIRGAASGTKDAFGSRQEGTAHEMDAGKDERPATGGKA</sequence>
<evidence type="ECO:0000313" key="5">
    <source>
        <dbReference type="Proteomes" id="UP001165079"/>
    </source>
</evidence>
<dbReference type="Proteomes" id="UP001165079">
    <property type="component" value="Unassembled WGS sequence"/>
</dbReference>
<evidence type="ECO:0000259" key="3">
    <source>
        <dbReference type="Pfam" id="PF25547"/>
    </source>
</evidence>
<reference evidence="4" key="1">
    <citation type="submission" date="2023-03" db="EMBL/GenBank/DDBJ databases">
        <title>Actinorhabdospora filicis NBRC 111898.</title>
        <authorList>
            <person name="Ichikawa N."/>
            <person name="Sato H."/>
            <person name="Tonouchi N."/>
        </authorList>
    </citation>
    <scope>NUCLEOTIDE SEQUENCE</scope>
    <source>
        <strain evidence="4">NBRC 111898</strain>
    </source>
</reference>
<feature type="transmembrane region" description="Helical" evidence="2">
    <location>
        <begin position="180"/>
        <end position="201"/>
    </location>
</feature>
<protein>
    <recommendedName>
        <fullName evidence="3">Outer membrane channel protein CpnT-like N-terminal domain-containing protein</fullName>
    </recommendedName>
</protein>
<organism evidence="4 5">
    <name type="scientific">Actinorhabdospora filicis</name>
    <dbReference type="NCBI Taxonomy" id="1785913"/>
    <lineage>
        <taxon>Bacteria</taxon>
        <taxon>Bacillati</taxon>
        <taxon>Actinomycetota</taxon>
        <taxon>Actinomycetes</taxon>
        <taxon>Micromonosporales</taxon>
        <taxon>Micromonosporaceae</taxon>
        <taxon>Actinorhabdospora</taxon>
    </lineage>
</organism>
<dbReference type="Gene3D" id="1.20.1260.20">
    <property type="entry name" value="PPE superfamily"/>
    <property type="match status" value="1"/>
</dbReference>
<name>A0A9W6W9M7_9ACTN</name>
<proteinExistence type="predicted"/>
<evidence type="ECO:0000313" key="4">
    <source>
        <dbReference type="EMBL" id="GLZ76790.1"/>
    </source>
</evidence>
<keyword evidence="2" id="KW-1133">Transmembrane helix</keyword>
<comment type="caution">
    <text evidence="4">The sequence shown here is derived from an EMBL/GenBank/DDBJ whole genome shotgun (WGS) entry which is preliminary data.</text>
</comment>
<accession>A0A9W6W9M7</accession>
<evidence type="ECO:0000256" key="1">
    <source>
        <dbReference type="SAM" id="MobiDB-lite"/>
    </source>
</evidence>
<dbReference type="Pfam" id="PF25547">
    <property type="entry name" value="WXG100_2"/>
    <property type="match status" value="1"/>
</dbReference>
<dbReference type="InterPro" id="IPR038332">
    <property type="entry name" value="PPE_sf"/>
</dbReference>
<dbReference type="RefSeq" id="WP_285661948.1">
    <property type="nucleotide sequence ID" value="NZ_BSTX01000001.1"/>
</dbReference>
<keyword evidence="5" id="KW-1185">Reference proteome</keyword>
<feature type="compositionally biased region" description="Basic and acidic residues" evidence="1">
    <location>
        <begin position="353"/>
        <end position="366"/>
    </location>
</feature>
<dbReference type="InterPro" id="IPR057746">
    <property type="entry name" value="CpnT-like_N"/>
</dbReference>